<evidence type="ECO:0000313" key="1">
    <source>
        <dbReference type="EMBL" id="KAJ8870789.1"/>
    </source>
</evidence>
<reference evidence="1 2" key="1">
    <citation type="submission" date="2023-02" db="EMBL/GenBank/DDBJ databases">
        <title>LHISI_Scaffold_Assembly.</title>
        <authorList>
            <person name="Stuart O.P."/>
            <person name="Cleave R."/>
            <person name="Magrath M.J.L."/>
            <person name="Mikheyev A.S."/>
        </authorList>
    </citation>
    <scope>NUCLEOTIDE SEQUENCE [LARGE SCALE GENOMIC DNA]</scope>
    <source>
        <strain evidence="1">Daus_M_001</strain>
        <tissue evidence="1">Leg muscle</tissue>
    </source>
</reference>
<sequence>MMVKRGVVWSSAGMQAWGKRDISKNIRQPAASSGTIPTCDNPRATPPGIEQGAKWWQFNSKTWNYFPSVVANLIGRVTTSLPSENIHRNPNEPQEAEMVHGIRQERNRFKNIEWSPYEAVHKKYLNLGTLNHFKILLGRTDFLVKEVPP</sequence>
<comment type="caution">
    <text evidence="1">The sequence shown here is derived from an EMBL/GenBank/DDBJ whole genome shotgun (WGS) entry which is preliminary data.</text>
</comment>
<organism evidence="1 2">
    <name type="scientific">Dryococelus australis</name>
    <dbReference type="NCBI Taxonomy" id="614101"/>
    <lineage>
        <taxon>Eukaryota</taxon>
        <taxon>Metazoa</taxon>
        <taxon>Ecdysozoa</taxon>
        <taxon>Arthropoda</taxon>
        <taxon>Hexapoda</taxon>
        <taxon>Insecta</taxon>
        <taxon>Pterygota</taxon>
        <taxon>Neoptera</taxon>
        <taxon>Polyneoptera</taxon>
        <taxon>Phasmatodea</taxon>
        <taxon>Verophasmatodea</taxon>
        <taxon>Anareolatae</taxon>
        <taxon>Phasmatidae</taxon>
        <taxon>Eurycanthinae</taxon>
        <taxon>Dryococelus</taxon>
    </lineage>
</organism>
<accession>A0ABQ9GEH0</accession>
<proteinExistence type="predicted"/>
<keyword evidence="2" id="KW-1185">Reference proteome</keyword>
<name>A0ABQ9GEH0_9NEOP</name>
<evidence type="ECO:0000313" key="2">
    <source>
        <dbReference type="Proteomes" id="UP001159363"/>
    </source>
</evidence>
<protein>
    <submittedName>
        <fullName evidence="1">Uncharacterized protein</fullName>
    </submittedName>
</protein>
<gene>
    <name evidence="1" type="ORF">PR048_027088</name>
</gene>
<dbReference type="EMBL" id="JARBHB010000012">
    <property type="protein sequence ID" value="KAJ8870789.1"/>
    <property type="molecule type" value="Genomic_DNA"/>
</dbReference>
<dbReference type="Proteomes" id="UP001159363">
    <property type="component" value="Chromosome 11"/>
</dbReference>